<keyword evidence="2" id="KW-1185">Reference proteome</keyword>
<dbReference type="Proteomes" id="UP001324634">
    <property type="component" value="Chromosome"/>
</dbReference>
<sequence length="218" mass="25133">MLKINSERARKVIANPKYIKSELSPIMKRFPGDGLILWVGLEWEGNIVKNLSFYGELGDAQKIIFESMASLLIGKPITSLDTLSIRECEAFLRDRNSEAAFEGMTDSDENELKKVFTWIRQWPKHVDAKEYHFSSEKGPFHTLKLVDKIREIKAFLNSPEILTLYQNLARPELVDVEDLTVYIHAPYSSQREKSLFEELHILGVEAFQEENLNFIPDA</sequence>
<dbReference type="KEGG" id="psti:SOO65_11915"/>
<accession>A0AAX4HJJ3</accession>
<dbReference type="AlphaFoldDB" id="A0AAX4HJJ3"/>
<proteinExistence type="predicted"/>
<protein>
    <submittedName>
        <fullName evidence="1">Uncharacterized protein</fullName>
    </submittedName>
</protein>
<evidence type="ECO:0000313" key="1">
    <source>
        <dbReference type="EMBL" id="WPU63393.1"/>
    </source>
</evidence>
<evidence type="ECO:0000313" key="2">
    <source>
        <dbReference type="Proteomes" id="UP001324634"/>
    </source>
</evidence>
<name>A0AAX4HJJ3_9BACT</name>
<gene>
    <name evidence="1" type="ORF">SOO65_11915</name>
</gene>
<organism evidence="1 2">
    <name type="scientific">Peredibacter starrii</name>
    <dbReference type="NCBI Taxonomy" id="28202"/>
    <lineage>
        <taxon>Bacteria</taxon>
        <taxon>Pseudomonadati</taxon>
        <taxon>Bdellovibrionota</taxon>
        <taxon>Bacteriovoracia</taxon>
        <taxon>Bacteriovoracales</taxon>
        <taxon>Bacteriovoracaceae</taxon>
        <taxon>Peredibacter</taxon>
    </lineage>
</organism>
<dbReference type="RefSeq" id="WP_321390019.1">
    <property type="nucleotide sequence ID" value="NZ_CP139487.1"/>
</dbReference>
<dbReference type="EMBL" id="CP139487">
    <property type="protein sequence ID" value="WPU63393.1"/>
    <property type="molecule type" value="Genomic_DNA"/>
</dbReference>
<reference evidence="1 2" key="1">
    <citation type="submission" date="2023-11" db="EMBL/GenBank/DDBJ databases">
        <title>Peredibacter starrii A3.12.</title>
        <authorList>
            <person name="Mitchell R.J."/>
        </authorList>
    </citation>
    <scope>NUCLEOTIDE SEQUENCE [LARGE SCALE GENOMIC DNA]</scope>
    <source>
        <strain evidence="1 2">A3.12</strain>
    </source>
</reference>